<organism evidence="2">
    <name type="scientific">uncultured Actinomycetes bacterium</name>
    <dbReference type="NCBI Taxonomy" id="152507"/>
    <lineage>
        <taxon>Bacteria</taxon>
        <taxon>Bacillati</taxon>
        <taxon>Actinomycetota</taxon>
        <taxon>Actinomycetes</taxon>
        <taxon>environmental samples</taxon>
    </lineage>
</organism>
<dbReference type="EMBL" id="MW122883">
    <property type="protein sequence ID" value="QOV09090.1"/>
    <property type="molecule type" value="Genomic_DNA"/>
</dbReference>
<evidence type="ECO:0000313" key="2">
    <source>
        <dbReference type="EMBL" id="QOV09090.1"/>
    </source>
</evidence>
<evidence type="ECO:0000313" key="1">
    <source>
        <dbReference type="EMBL" id="QOV08894.1"/>
    </source>
</evidence>
<accession>A0A871Y7P1</accession>
<protein>
    <submittedName>
        <fullName evidence="2">Uncharacterized protein</fullName>
    </submittedName>
</protein>
<dbReference type="EMBL" id="MW122876">
    <property type="protein sequence ID" value="QOV08894.1"/>
    <property type="molecule type" value="Genomic_DNA"/>
</dbReference>
<proteinExistence type="predicted"/>
<gene>
    <name evidence="2" type="ORF">HULAa32G3_00010</name>
    <name evidence="1" type="ORF">HULAa55C9_00009</name>
</gene>
<dbReference type="AlphaFoldDB" id="A0A871Y7P1"/>
<dbReference type="Pfam" id="PF13455">
    <property type="entry name" value="MUG113"/>
    <property type="match status" value="1"/>
</dbReference>
<name>A0A871Y7P1_9ACTN</name>
<reference evidence="2" key="1">
    <citation type="submission" date="2020-10" db="EMBL/GenBank/DDBJ databases">
        <title>Diverse heliorhodopsins detected via functional metagenomics in peat lake Actinobacteria, Chloroflexi and Archaea.</title>
        <authorList>
            <person name="Chazan A."/>
            <person name="Rozenberg A."/>
            <person name="Tahan R."/>
            <person name="Mannen K."/>
            <person name="Nagata T."/>
            <person name="Yaish S."/>
            <person name="Larom S."/>
            <person name="Kandori H."/>
            <person name="Inoue K."/>
            <person name="Beja O."/>
            <person name="Pushkarev A."/>
        </authorList>
    </citation>
    <scope>NUCLEOTIDE SEQUENCE</scope>
</reference>
<sequence length="341" mass="38502">MTFNTVPGKLYIIGEQDVFGGSSSPYFKVGIVKDDREVESRLREHQTGNPRKLVIRDLVDVAAVEYLETNLHRRLATKVAFSEWFKLSDEDYADLLKLARDLSDDVARQVPLAQRATELKDLVSNGVIIPADGDVWQLHTELYPETVKAKKFAGSISAVNTAVRSRVTDTETPVIGQRQIEVEISKFNAEVFVQEHPELAEKFQKITVNGRFTPKKIKDIDTELDSFDPLKTVLSVSLDDLERMGEKELEQARRVLTEVEAKSAWSEIHHGVAVRSAIGENDGIENVASWKRTSKSALDQTRLKREESAIYEKFVEKVRVTRWVNINQGLEESTETSGDES</sequence>